<dbReference type="Proteomes" id="UP000566711">
    <property type="component" value="Unassembled WGS sequence"/>
</dbReference>
<evidence type="ECO:0000259" key="1">
    <source>
        <dbReference type="Pfam" id="PF05943"/>
    </source>
</evidence>
<evidence type="ECO:0000313" key="3">
    <source>
        <dbReference type="Proteomes" id="UP000566711"/>
    </source>
</evidence>
<dbReference type="Pfam" id="PF05943">
    <property type="entry name" value="VipB"/>
    <property type="match status" value="1"/>
</dbReference>
<organism evidence="2 3">
    <name type="scientific">Rugamonas fusca</name>
    <dbReference type="NCBI Taxonomy" id="2758568"/>
    <lineage>
        <taxon>Bacteria</taxon>
        <taxon>Pseudomonadati</taxon>
        <taxon>Pseudomonadota</taxon>
        <taxon>Betaproteobacteria</taxon>
        <taxon>Burkholderiales</taxon>
        <taxon>Oxalobacteraceae</taxon>
        <taxon>Telluria group</taxon>
        <taxon>Rugamonas</taxon>
    </lineage>
</organism>
<proteinExistence type="predicted"/>
<comment type="caution">
    <text evidence="2">The sequence shown here is derived from an EMBL/GenBank/DDBJ whole genome shotgun (WGS) entry which is preliminary data.</text>
</comment>
<dbReference type="RefSeq" id="WP_182218900.1">
    <property type="nucleotide sequence ID" value="NZ_JACEZS010000012.1"/>
</dbReference>
<name>A0A7W2EIP3_9BURK</name>
<feature type="domain" description="TssC1 N-terminal" evidence="1">
    <location>
        <begin position="184"/>
        <end position="478"/>
    </location>
</feature>
<dbReference type="InterPro" id="IPR008312">
    <property type="entry name" value="T6SS_TssB1"/>
</dbReference>
<gene>
    <name evidence="2" type="ORF">H3H36_15015</name>
</gene>
<protein>
    <submittedName>
        <fullName evidence="2">Type VI secretion system contractile sheath large subunit</fullName>
    </submittedName>
</protein>
<reference evidence="2 3" key="1">
    <citation type="submission" date="2020-07" db="EMBL/GenBank/DDBJ databases">
        <title>Novel species isolated from subtropical streams in China.</title>
        <authorList>
            <person name="Lu H."/>
        </authorList>
    </citation>
    <scope>NUCLEOTIDE SEQUENCE [LARGE SCALE GENOMIC DNA]</scope>
    <source>
        <strain evidence="2 3">FT3S</strain>
    </source>
</reference>
<accession>A0A7W2EIP3</accession>
<dbReference type="PANTHER" id="PTHR35565:SF1">
    <property type="entry name" value="TYPE VI SECRETION SYSTEM CONTRACTILE SHEATH LARGE SUBUNIT"/>
    <property type="match status" value="1"/>
</dbReference>
<dbReference type="EMBL" id="JACEZS010000012">
    <property type="protein sequence ID" value="MBA5606667.1"/>
    <property type="molecule type" value="Genomic_DNA"/>
</dbReference>
<dbReference type="Pfam" id="PF05591">
    <property type="entry name" value="T6SS_VipA"/>
    <property type="match status" value="1"/>
</dbReference>
<evidence type="ECO:0000313" key="2">
    <source>
        <dbReference type="EMBL" id="MBA5606667.1"/>
    </source>
</evidence>
<keyword evidence="3" id="KW-1185">Reference proteome</keyword>
<dbReference type="AlphaFoldDB" id="A0A7W2EIP3"/>
<dbReference type="InterPro" id="IPR044031">
    <property type="entry name" value="TssC1_N"/>
</dbReference>
<dbReference type="InterPro" id="IPR010269">
    <property type="entry name" value="T6SS_TssC-like"/>
</dbReference>
<dbReference type="PANTHER" id="PTHR35565">
    <property type="entry name" value="CYTOPLASMIC PROTEIN-RELATED"/>
    <property type="match status" value="1"/>
</dbReference>
<sequence length="491" mass="53082">MAGSLIFEFQLELPEHDAQPATPGRPMRMLVLGEFSGRAPGTPLARRPIHRIDLDNFDQVMARCAPAVELTLADAPNTVRFQCLDDFHPDQLYQQADAFQSLRNERQRLNCPASFAAAAARMQAPPAPTATPTPTPAAAAGDGGDFASLLGGSVRPAARKSDIDALVKALVGTVPGADVRQSSYVAAADAVIGERMRELLHAPAFQRLEAAWRSVHLLVTELEQDDGLQLYLVDIGKDELAADLRAAGANLQQSGLYQLLVEQPRQSPDGAPWSILVGDYQFDAGEDDVQSLSALAALASQAGAPLLTGAHDSVLGCAQLAATPDPDDWPAPPPAAGERWQALRASPHASWLGLVLPRMLLRLPYGKLTDRIEHFNFEEADGQLDHAHYLWGNAAFGLALLLGQAFNDDGWDMEPGDRLELDDLPAHTFRRDGEAHMQACAETWLSDRAADAVLARGLMPLRSVRGRNAARFQRCQSLAQPPQPLSGPWQR</sequence>